<dbReference type="EMBL" id="JARPYT010000002">
    <property type="protein sequence ID" value="MDT2636254.1"/>
    <property type="molecule type" value="Genomic_DNA"/>
</dbReference>
<organism evidence="2 3">
    <name type="scientific">Enterococcus dongliensis</name>
    <dbReference type="NCBI Taxonomy" id="2559925"/>
    <lineage>
        <taxon>Bacteria</taxon>
        <taxon>Bacillati</taxon>
        <taxon>Bacillota</taxon>
        <taxon>Bacilli</taxon>
        <taxon>Lactobacillales</taxon>
        <taxon>Enterococcaceae</taxon>
        <taxon>Enterococcus</taxon>
    </lineage>
</organism>
<evidence type="ECO:0000256" key="1">
    <source>
        <dbReference type="SAM" id="Phobius"/>
    </source>
</evidence>
<keyword evidence="1" id="KW-1133">Transmembrane helix</keyword>
<name>A0AAW8THM1_9ENTE</name>
<accession>A0AAW8THM1</accession>
<evidence type="ECO:0000313" key="3">
    <source>
        <dbReference type="Proteomes" id="UP001245561"/>
    </source>
</evidence>
<gene>
    <name evidence="2" type="ORF">P7D36_01835</name>
</gene>
<proteinExistence type="predicted"/>
<evidence type="ECO:0000313" key="2">
    <source>
        <dbReference type="EMBL" id="MDT2636254.1"/>
    </source>
</evidence>
<dbReference type="InterPro" id="IPR019715">
    <property type="entry name" value="Haemolysin_XhlA"/>
</dbReference>
<keyword evidence="1" id="KW-0812">Transmembrane</keyword>
<feature type="transmembrane region" description="Helical" evidence="1">
    <location>
        <begin position="49"/>
        <end position="67"/>
    </location>
</feature>
<keyword evidence="1" id="KW-0472">Membrane</keyword>
<dbReference type="Pfam" id="PF10779">
    <property type="entry name" value="XhlA"/>
    <property type="match status" value="1"/>
</dbReference>
<comment type="caution">
    <text evidence="2">The sequence shown here is derived from an EMBL/GenBank/DDBJ whole genome shotgun (WGS) entry which is preliminary data.</text>
</comment>
<protein>
    <submittedName>
        <fullName evidence="2">Hemolysin XhlA family protein</fullName>
    </submittedName>
</protein>
<sequence length="69" mass="8003">MIREILQRLSRIEANTDGLNDVKDMASKAFNLSESNQKSISKMQDNQTWLWRSVGGLFIAYIVKLLFRI</sequence>
<dbReference type="Proteomes" id="UP001245561">
    <property type="component" value="Unassembled WGS sequence"/>
</dbReference>
<dbReference type="AlphaFoldDB" id="A0AAW8THM1"/>
<reference evidence="2" key="1">
    <citation type="submission" date="2023-03" db="EMBL/GenBank/DDBJ databases">
        <authorList>
            <person name="Shen W."/>
            <person name="Cai J."/>
        </authorList>
    </citation>
    <scope>NUCLEOTIDE SEQUENCE</scope>
    <source>
        <strain evidence="2">P55-2</strain>
    </source>
</reference>